<name>A0ABU4CT11_RHOJO</name>
<proteinExistence type="inferred from homology"/>
<comment type="similarity">
    <text evidence="1">Belongs to the methylthioribose kinase family.</text>
</comment>
<keyword evidence="5" id="KW-0067">ATP-binding</keyword>
<gene>
    <name evidence="7" type="ORF">R3Q59_40095</name>
</gene>
<evidence type="ECO:0000256" key="2">
    <source>
        <dbReference type="ARBA" id="ARBA00022679"/>
    </source>
</evidence>
<keyword evidence="4" id="KW-0418">Kinase</keyword>
<reference evidence="7 8" key="1">
    <citation type="submission" date="2023-10" db="EMBL/GenBank/DDBJ databases">
        <title>Development of a sustainable strategy for remediation of hydrocarbon-contaminated territories based on the waste exchange concept.</title>
        <authorList>
            <person name="Krivoruchko A."/>
        </authorList>
    </citation>
    <scope>NUCLEOTIDE SEQUENCE [LARGE SCALE GENOMIC DNA]</scope>
    <source>
        <strain evidence="7 8">IEGM 60</strain>
    </source>
</reference>
<dbReference type="PANTHER" id="PTHR34273:SF2">
    <property type="entry name" value="METHYLTHIORIBOSE KINASE"/>
    <property type="match status" value="1"/>
</dbReference>
<evidence type="ECO:0000259" key="6">
    <source>
        <dbReference type="Pfam" id="PF01636"/>
    </source>
</evidence>
<dbReference type="InterPro" id="IPR011009">
    <property type="entry name" value="Kinase-like_dom_sf"/>
</dbReference>
<protein>
    <submittedName>
        <fullName evidence="7">Phosphotransferase</fullName>
    </submittedName>
</protein>
<accession>A0ABU4CT11</accession>
<evidence type="ECO:0000256" key="4">
    <source>
        <dbReference type="ARBA" id="ARBA00022777"/>
    </source>
</evidence>
<evidence type="ECO:0000256" key="1">
    <source>
        <dbReference type="ARBA" id="ARBA00010165"/>
    </source>
</evidence>
<evidence type="ECO:0000313" key="7">
    <source>
        <dbReference type="EMBL" id="MDV6286679.1"/>
    </source>
</evidence>
<dbReference type="Proteomes" id="UP001185737">
    <property type="component" value="Unassembled WGS sequence"/>
</dbReference>
<keyword evidence="2" id="KW-0808">Transferase</keyword>
<dbReference type="RefSeq" id="WP_317571672.1">
    <property type="nucleotide sequence ID" value="NZ_JAWLKA010000043.1"/>
</dbReference>
<dbReference type="Pfam" id="PF01636">
    <property type="entry name" value="APH"/>
    <property type="match status" value="1"/>
</dbReference>
<feature type="domain" description="Aminoglycoside phosphotransferase" evidence="6">
    <location>
        <begin position="42"/>
        <end position="253"/>
    </location>
</feature>
<comment type="caution">
    <text evidence="7">The sequence shown here is derived from an EMBL/GenBank/DDBJ whole genome shotgun (WGS) entry which is preliminary data.</text>
</comment>
<dbReference type="InterPro" id="IPR002575">
    <property type="entry name" value="Aminoglycoside_PTrfase"/>
</dbReference>
<dbReference type="Gene3D" id="3.90.1200.10">
    <property type="match status" value="1"/>
</dbReference>
<dbReference type="SUPFAM" id="SSF56112">
    <property type="entry name" value="Protein kinase-like (PK-like)"/>
    <property type="match status" value="1"/>
</dbReference>
<dbReference type="PANTHER" id="PTHR34273">
    <property type="entry name" value="METHYLTHIORIBOSE KINASE"/>
    <property type="match status" value="1"/>
</dbReference>
<keyword evidence="3" id="KW-0547">Nucleotide-binding</keyword>
<evidence type="ECO:0000256" key="5">
    <source>
        <dbReference type="ARBA" id="ARBA00022840"/>
    </source>
</evidence>
<keyword evidence="8" id="KW-1185">Reference proteome</keyword>
<sequence length="340" mass="37261">MTTDEVTGRLDHEPATRPPAHILEYLVETRIIDDASTVVASSLSGGVSNDVLAITAPGVDVVVKQALPKLRVEAEWFASPDRIITEAKALQTAGAILPNNVPPVLAFDEVRHLMVIGRAPRSCYEWKSDLMSGIVDDAIATELGEVLARWHRVTAHDSALAESFGDTEAFIELRVDPFYRWVGTQHAGVRGTVDAVVDRMLDTKTCLVHGDFSPKNVLIGSANPWVIDWEVAHIGDPTFDLAFPITHLLCKALYRPEARTQYRRTGESFLNAYSRAVGTSIAVADEEYLTLQIACLLLARIDGKSPAPYLDDTARSRGRAIALDVLNSAKPRLEKLWTLG</sequence>
<organism evidence="7 8">
    <name type="scientific">Rhodococcus jostii</name>
    <dbReference type="NCBI Taxonomy" id="132919"/>
    <lineage>
        <taxon>Bacteria</taxon>
        <taxon>Bacillati</taxon>
        <taxon>Actinomycetota</taxon>
        <taxon>Actinomycetes</taxon>
        <taxon>Mycobacteriales</taxon>
        <taxon>Nocardiaceae</taxon>
        <taxon>Rhodococcus</taxon>
    </lineage>
</organism>
<dbReference type="Gene3D" id="3.30.200.20">
    <property type="entry name" value="Phosphorylase Kinase, domain 1"/>
    <property type="match status" value="1"/>
</dbReference>
<dbReference type="EMBL" id="JAWLKA010000043">
    <property type="protein sequence ID" value="MDV6286679.1"/>
    <property type="molecule type" value="Genomic_DNA"/>
</dbReference>
<evidence type="ECO:0000313" key="8">
    <source>
        <dbReference type="Proteomes" id="UP001185737"/>
    </source>
</evidence>
<evidence type="ECO:0000256" key="3">
    <source>
        <dbReference type="ARBA" id="ARBA00022741"/>
    </source>
</evidence>